<dbReference type="PANTHER" id="PTHR42745:SF1">
    <property type="entry name" value="ARABINOSE 5-PHOSPHATE ISOMERASE KDSD"/>
    <property type="match status" value="1"/>
</dbReference>
<dbReference type="Proteomes" id="UP000324194">
    <property type="component" value="Chromosome 1"/>
</dbReference>
<accession>A0A5E4PGG3</accession>
<keyword evidence="5 11" id="KW-0129">CBS domain</keyword>
<comment type="pathway">
    <text evidence="1">Bacterial outer membrane biogenesis; lipopolysaccharide biosynthesis.</text>
</comment>
<proteinExistence type="inferred from homology"/>
<evidence type="ECO:0000259" key="12">
    <source>
        <dbReference type="PROSITE" id="PS51371"/>
    </source>
</evidence>
<dbReference type="CDD" id="cd04604">
    <property type="entry name" value="CBS_pair_SIS_assoc"/>
    <property type="match status" value="1"/>
</dbReference>
<keyword evidence="4" id="KW-0677">Repeat</keyword>
<reference evidence="14 15" key="1">
    <citation type="submission" date="2019-08" db="EMBL/GenBank/DDBJ databases">
        <authorList>
            <person name="Guy L."/>
        </authorList>
    </citation>
    <scope>NUCLEOTIDE SEQUENCE [LARGE SCALE GENOMIC DNA]</scope>
    <source>
        <strain evidence="14 15">SGT-108</strain>
    </source>
</reference>
<dbReference type="CDD" id="cd05014">
    <property type="entry name" value="SIS_Kpsf"/>
    <property type="match status" value="1"/>
</dbReference>
<evidence type="ECO:0000256" key="8">
    <source>
        <dbReference type="PIRNR" id="PIRNR004692"/>
    </source>
</evidence>
<sequence>MKQATAACSLAKAKLRYATLTTSLNLDWPMESEKICRLGRAVVETEAQMINRLVTRIDDQFVKACQYLHHCQGRIVVMGVGKSGHISKKIAATFASTGSPAFFIHPSEAKHGDIGMITRQDVVLALSNSGESEEILSILPFIKRMDIPLISLTGKPHSTLARAATVNIDVSVEKEACPLGLAPTSSTTAALVMGDALAMALLDKRGFTEEDFALSHPGGTLGRRLLLLVNEVMHQGDAMPIVSTQATLKEALVEMTHKKLGMTTVVNEKNELAGVFTDGDVRRALDKEVDIHKTRIDQLMSKNPKTIARDILAAEALNIMETFKITSLVVIDSAHKPVGIIHIHDILRAGVV</sequence>
<evidence type="ECO:0000313" key="14">
    <source>
        <dbReference type="EMBL" id="VVC76120.1"/>
    </source>
</evidence>
<dbReference type="GO" id="GO:0019146">
    <property type="term" value="F:arabinose-5-phosphate isomerase activity"/>
    <property type="evidence" value="ECO:0007669"/>
    <property type="project" value="UniProtKB-EC"/>
</dbReference>
<dbReference type="InterPro" id="IPR004800">
    <property type="entry name" value="KdsD/KpsF-type"/>
</dbReference>
<dbReference type="EMBL" id="LR699119">
    <property type="protein sequence ID" value="VVC76120.1"/>
    <property type="molecule type" value="Genomic_DNA"/>
</dbReference>
<evidence type="ECO:0000256" key="1">
    <source>
        <dbReference type="ARBA" id="ARBA00004756"/>
    </source>
</evidence>
<dbReference type="KEGG" id="asip:AQUSIP_14250"/>
<gene>
    <name evidence="14" type="primary">kdsD_1</name>
    <name evidence="14" type="ORF">AQUSIP_14250</name>
</gene>
<evidence type="ECO:0000256" key="11">
    <source>
        <dbReference type="PROSITE-ProRule" id="PRU00703"/>
    </source>
</evidence>
<feature type="site" description="Catalytically relevant" evidence="10">
    <location>
        <position position="134"/>
    </location>
</feature>
<dbReference type="FunFam" id="3.10.580.10:FF:000007">
    <property type="entry name" value="Arabinose 5-phosphate isomerase"/>
    <property type="match status" value="1"/>
</dbReference>
<dbReference type="PANTHER" id="PTHR42745">
    <property type="match status" value="1"/>
</dbReference>
<dbReference type="FunFam" id="3.40.50.10490:FF:000011">
    <property type="entry name" value="Arabinose 5-phosphate isomerase"/>
    <property type="match status" value="1"/>
</dbReference>
<feature type="domain" description="SIS" evidence="13">
    <location>
        <begin position="64"/>
        <end position="207"/>
    </location>
</feature>
<dbReference type="GO" id="GO:0097367">
    <property type="term" value="F:carbohydrate derivative binding"/>
    <property type="evidence" value="ECO:0007669"/>
    <property type="project" value="InterPro"/>
</dbReference>
<name>A0A5E4PGG3_9COXI</name>
<comment type="pathway">
    <text evidence="7">Carbohydrate biosynthesis; 3-deoxy-D-manno-octulosonate biosynthesis; 3-deoxy-D-manno-octulosonate from D-ribulose 5-phosphate: step 1/3.</text>
</comment>
<dbReference type="InterPro" id="IPR050986">
    <property type="entry name" value="GutQ/KpsF_isomerases"/>
</dbReference>
<dbReference type="PROSITE" id="PS51371">
    <property type="entry name" value="CBS"/>
    <property type="match status" value="2"/>
</dbReference>
<dbReference type="InterPro" id="IPR035474">
    <property type="entry name" value="SIS_Kpsf"/>
</dbReference>
<keyword evidence="6 8" id="KW-0413">Isomerase</keyword>
<protein>
    <recommendedName>
        <fullName evidence="8">Arabinose 5-phosphate isomerase</fullName>
        <shortName evidence="8">API</shortName>
        <ecNumber evidence="8">5.3.1.13</ecNumber>
    </recommendedName>
</protein>
<dbReference type="SUPFAM" id="SSF53697">
    <property type="entry name" value="SIS domain"/>
    <property type="match status" value="1"/>
</dbReference>
<dbReference type="Pfam" id="PF00571">
    <property type="entry name" value="CBS"/>
    <property type="match status" value="2"/>
</dbReference>
<evidence type="ECO:0000256" key="5">
    <source>
        <dbReference type="ARBA" id="ARBA00023122"/>
    </source>
</evidence>
<dbReference type="Pfam" id="PF01380">
    <property type="entry name" value="SIS"/>
    <property type="match status" value="1"/>
</dbReference>
<comment type="similarity">
    <text evidence="2 8">Belongs to the SIS family. GutQ/KpsF subfamily.</text>
</comment>
<evidence type="ECO:0000256" key="4">
    <source>
        <dbReference type="ARBA" id="ARBA00022737"/>
    </source>
</evidence>
<dbReference type="AlphaFoldDB" id="A0A5E4PGG3"/>
<dbReference type="EC" id="5.3.1.13" evidence="8"/>
<dbReference type="InterPro" id="IPR046342">
    <property type="entry name" value="CBS_dom_sf"/>
</dbReference>
<evidence type="ECO:0000256" key="6">
    <source>
        <dbReference type="ARBA" id="ARBA00023235"/>
    </source>
</evidence>
<dbReference type="InterPro" id="IPR001347">
    <property type="entry name" value="SIS_dom"/>
</dbReference>
<dbReference type="GO" id="GO:0046872">
    <property type="term" value="F:metal ion binding"/>
    <property type="evidence" value="ECO:0007669"/>
    <property type="project" value="UniProtKB-KW"/>
</dbReference>
<evidence type="ECO:0000256" key="3">
    <source>
        <dbReference type="ARBA" id="ARBA00011881"/>
    </source>
</evidence>
<feature type="domain" description="CBS" evidence="12">
    <location>
        <begin position="300"/>
        <end position="352"/>
    </location>
</feature>
<comment type="subunit">
    <text evidence="3">Homotetramer.</text>
</comment>
<feature type="domain" description="CBS" evidence="12">
    <location>
        <begin position="233"/>
        <end position="291"/>
    </location>
</feature>
<feature type="binding site" evidence="9">
    <location>
        <position position="105"/>
    </location>
    <ligand>
        <name>Zn(2+)</name>
        <dbReference type="ChEBI" id="CHEBI:29105"/>
    </ligand>
</feature>
<evidence type="ECO:0000256" key="9">
    <source>
        <dbReference type="PIRSR" id="PIRSR004692-2"/>
    </source>
</evidence>
<dbReference type="NCBIfam" id="TIGR00393">
    <property type="entry name" value="kpsF"/>
    <property type="match status" value="1"/>
</dbReference>
<keyword evidence="9" id="KW-0479">Metal-binding</keyword>
<keyword evidence="15" id="KW-1185">Reference proteome</keyword>
<evidence type="ECO:0000256" key="7">
    <source>
        <dbReference type="ARBA" id="ARBA00060658"/>
    </source>
</evidence>
<feature type="site" description="Catalytically relevant" evidence="10">
    <location>
        <position position="216"/>
    </location>
</feature>
<comment type="catalytic activity">
    <reaction evidence="8">
        <text>D-arabinose 5-phosphate = D-ribulose 5-phosphate</text>
        <dbReference type="Rhea" id="RHEA:23104"/>
        <dbReference type="ChEBI" id="CHEBI:57693"/>
        <dbReference type="ChEBI" id="CHEBI:58121"/>
        <dbReference type="EC" id="5.3.1.13"/>
    </reaction>
</comment>
<evidence type="ECO:0000256" key="10">
    <source>
        <dbReference type="PIRSR" id="PIRSR004692-3"/>
    </source>
</evidence>
<dbReference type="InterPro" id="IPR046348">
    <property type="entry name" value="SIS_dom_sf"/>
</dbReference>
<dbReference type="GO" id="GO:1901135">
    <property type="term" value="P:carbohydrate derivative metabolic process"/>
    <property type="evidence" value="ECO:0007669"/>
    <property type="project" value="InterPro"/>
</dbReference>
<dbReference type="Gene3D" id="3.40.50.10490">
    <property type="entry name" value="Glucose-6-phosphate isomerase like protein, domain 1"/>
    <property type="match status" value="1"/>
</dbReference>
<dbReference type="SMART" id="SM00116">
    <property type="entry name" value="CBS"/>
    <property type="match status" value="2"/>
</dbReference>
<dbReference type="PROSITE" id="PS51464">
    <property type="entry name" value="SIS"/>
    <property type="match status" value="1"/>
</dbReference>
<evidence type="ECO:0000313" key="15">
    <source>
        <dbReference type="Proteomes" id="UP000324194"/>
    </source>
</evidence>
<dbReference type="PIRSF" id="PIRSF004692">
    <property type="entry name" value="KdsD_KpsF"/>
    <property type="match status" value="1"/>
</dbReference>
<evidence type="ECO:0000256" key="2">
    <source>
        <dbReference type="ARBA" id="ARBA00008165"/>
    </source>
</evidence>
<organism evidence="14 15">
    <name type="scientific">Aquicella siphonis</name>
    <dbReference type="NCBI Taxonomy" id="254247"/>
    <lineage>
        <taxon>Bacteria</taxon>
        <taxon>Pseudomonadati</taxon>
        <taxon>Pseudomonadota</taxon>
        <taxon>Gammaproteobacteria</taxon>
        <taxon>Legionellales</taxon>
        <taxon>Coxiellaceae</taxon>
        <taxon>Aquicella</taxon>
    </lineage>
</organism>
<dbReference type="GO" id="GO:0005975">
    <property type="term" value="P:carbohydrate metabolic process"/>
    <property type="evidence" value="ECO:0007669"/>
    <property type="project" value="InterPro"/>
</dbReference>
<dbReference type="InterPro" id="IPR000644">
    <property type="entry name" value="CBS_dom"/>
</dbReference>
<feature type="site" description="Catalytically relevant" evidence="10">
    <location>
        <position position="175"/>
    </location>
</feature>
<dbReference type="Gene3D" id="3.10.580.10">
    <property type="entry name" value="CBS-domain"/>
    <property type="match status" value="1"/>
</dbReference>
<feature type="site" description="Catalytically relevant" evidence="10">
    <location>
        <position position="82"/>
    </location>
</feature>
<keyword evidence="9" id="KW-0862">Zinc</keyword>
<evidence type="ECO:0000259" key="13">
    <source>
        <dbReference type="PROSITE" id="PS51464"/>
    </source>
</evidence>